<dbReference type="GO" id="GO:0003677">
    <property type="term" value="F:DNA binding"/>
    <property type="evidence" value="ECO:0007669"/>
    <property type="project" value="InterPro"/>
</dbReference>
<protein>
    <recommendedName>
        <fullName evidence="1">Transposase IS200-like domain-containing protein</fullName>
    </recommendedName>
</protein>
<dbReference type="EMBL" id="MFAZ01000007">
    <property type="protein sequence ID" value="OGD87907.1"/>
    <property type="molecule type" value="Genomic_DNA"/>
</dbReference>
<dbReference type="PANTHER" id="PTHR34322:SF2">
    <property type="entry name" value="TRANSPOSASE IS200-LIKE DOMAIN-CONTAINING PROTEIN"/>
    <property type="match status" value="1"/>
</dbReference>
<dbReference type="Gene3D" id="3.30.70.1290">
    <property type="entry name" value="Transposase IS200-like"/>
    <property type="match status" value="1"/>
</dbReference>
<dbReference type="InterPro" id="IPR036515">
    <property type="entry name" value="Transposase_17_sf"/>
</dbReference>
<evidence type="ECO:0000313" key="2">
    <source>
        <dbReference type="EMBL" id="OGD87907.1"/>
    </source>
</evidence>
<reference evidence="2 3" key="1">
    <citation type="journal article" date="2016" name="Nat. Commun.">
        <title>Thousands of microbial genomes shed light on interconnected biogeochemical processes in an aquifer system.</title>
        <authorList>
            <person name="Anantharaman K."/>
            <person name="Brown C.T."/>
            <person name="Hug L.A."/>
            <person name="Sharon I."/>
            <person name="Castelle C.J."/>
            <person name="Probst A.J."/>
            <person name="Thomas B.C."/>
            <person name="Singh A."/>
            <person name="Wilkins M.J."/>
            <person name="Karaoz U."/>
            <person name="Brodie E.L."/>
            <person name="Williams K.H."/>
            <person name="Hubbard S.S."/>
            <person name="Banfield J.F."/>
        </authorList>
    </citation>
    <scope>NUCLEOTIDE SEQUENCE [LARGE SCALE GENOMIC DNA]</scope>
</reference>
<name>A0A1F5G7T1_9BACT</name>
<dbReference type="Proteomes" id="UP000179102">
    <property type="component" value="Unassembled WGS sequence"/>
</dbReference>
<feature type="domain" description="Transposase IS200-like" evidence="1">
    <location>
        <begin position="18"/>
        <end position="155"/>
    </location>
</feature>
<evidence type="ECO:0000313" key="3">
    <source>
        <dbReference type="Proteomes" id="UP000179102"/>
    </source>
</evidence>
<dbReference type="Pfam" id="PF01797">
    <property type="entry name" value="Y1_Tnp"/>
    <property type="match status" value="1"/>
</dbReference>
<accession>A0A1F5G7T1</accession>
<dbReference type="SUPFAM" id="SSF143422">
    <property type="entry name" value="Transposase IS200-like"/>
    <property type="match status" value="1"/>
</dbReference>
<organism evidence="2 3">
    <name type="scientific">Candidatus Curtissbacteria bacterium RIFCSPHIGHO2_01_FULL_41_11</name>
    <dbReference type="NCBI Taxonomy" id="1797711"/>
    <lineage>
        <taxon>Bacteria</taxon>
        <taxon>Candidatus Curtissiibacteriota</taxon>
    </lineage>
</organism>
<dbReference type="PANTHER" id="PTHR34322">
    <property type="entry name" value="TRANSPOSASE, Y1_TNP DOMAIN-CONTAINING"/>
    <property type="match status" value="1"/>
</dbReference>
<evidence type="ECO:0000259" key="1">
    <source>
        <dbReference type="SMART" id="SM01321"/>
    </source>
</evidence>
<dbReference type="GO" id="GO:0006313">
    <property type="term" value="P:DNA transposition"/>
    <property type="evidence" value="ECO:0007669"/>
    <property type="project" value="InterPro"/>
</dbReference>
<proteinExistence type="predicted"/>
<dbReference type="InterPro" id="IPR002686">
    <property type="entry name" value="Transposase_17"/>
</dbReference>
<dbReference type="AlphaFoldDB" id="A0A1F5G7T1"/>
<comment type="caution">
    <text evidence="2">The sequence shown here is derived from an EMBL/GenBank/DDBJ whole genome shotgun (WGS) entry which is preliminary data.</text>
</comment>
<gene>
    <name evidence="2" type="ORF">A2870_03945</name>
</gene>
<dbReference type="GO" id="GO:0004803">
    <property type="term" value="F:transposase activity"/>
    <property type="evidence" value="ECO:0007669"/>
    <property type="project" value="InterPro"/>
</dbReference>
<sequence>MIYDKYKSDDFMRKTPIITDHVYHVFNRGVNRGDIFFAQGDYRNFLQGAVHYKNSNNKFSYIKRNPLVNHDPVSLQPPKVEILAYCLMPNHVHFLIKQLVDGGITSFMRRISNSHSHYLNIKHGRSGPVFESRFKVILVETDEQLMHLSRYIHLNPLVSNLTSDLDKYGWSSYSSYTTSARDFLCEPQQVLSYFKSKEEYKNFVSDQADYGRELEKIKHFTHDHETGS</sequence>
<dbReference type="SMART" id="SM01321">
    <property type="entry name" value="Y1_Tnp"/>
    <property type="match status" value="1"/>
</dbReference>